<dbReference type="InterPro" id="IPR005170">
    <property type="entry name" value="Transptr-assoc_dom"/>
</dbReference>
<dbReference type="CDD" id="cd04590">
    <property type="entry name" value="CBS_pair_CorC_HlyC_assoc"/>
    <property type="match status" value="1"/>
</dbReference>
<feature type="domain" description="CNNM transmembrane" evidence="12">
    <location>
        <begin position="14"/>
        <end position="218"/>
    </location>
</feature>
<dbReference type="Gene3D" id="3.30.465.10">
    <property type="match status" value="1"/>
</dbReference>
<evidence type="ECO:0000256" key="2">
    <source>
        <dbReference type="ARBA" id="ARBA00022475"/>
    </source>
</evidence>
<dbReference type="Pfam" id="PF01595">
    <property type="entry name" value="CNNM"/>
    <property type="match status" value="1"/>
</dbReference>
<name>A0A9D9HFR2_9SPIR</name>
<dbReference type="PROSITE" id="PS51846">
    <property type="entry name" value="CNNM"/>
    <property type="match status" value="1"/>
</dbReference>
<dbReference type="SMART" id="SM01091">
    <property type="entry name" value="CorC_HlyC"/>
    <property type="match status" value="1"/>
</dbReference>
<dbReference type="InterPro" id="IPR000644">
    <property type="entry name" value="CBS_dom"/>
</dbReference>
<dbReference type="SUPFAM" id="SSF56176">
    <property type="entry name" value="FAD-binding/transporter-associated domain-like"/>
    <property type="match status" value="1"/>
</dbReference>
<evidence type="ECO:0000256" key="10">
    <source>
        <dbReference type="SAM" id="Phobius"/>
    </source>
</evidence>
<keyword evidence="7 9" id="KW-0472">Membrane</keyword>
<dbReference type="SUPFAM" id="SSF54631">
    <property type="entry name" value="CBS-domain pair"/>
    <property type="match status" value="1"/>
</dbReference>
<keyword evidence="3 9" id="KW-0812">Transmembrane</keyword>
<dbReference type="InterPro" id="IPR044751">
    <property type="entry name" value="Ion_transp-like_CBS"/>
</dbReference>
<keyword evidence="2" id="KW-1003">Cell membrane</keyword>
<dbReference type="Pfam" id="PF03471">
    <property type="entry name" value="CorC_HlyC"/>
    <property type="match status" value="1"/>
</dbReference>
<evidence type="ECO:0000313" key="13">
    <source>
        <dbReference type="EMBL" id="MBO8449776.1"/>
    </source>
</evidence>
<dbReference type="PANTHER" id="PTHR43099:SF5">
    <property type="entry name" value="HLYC_CORC FAMILY TRANSPORTER"/>
    <property type="match status" value="1"/>
</dbReference>
<accession>A0A9D9HFR2</accession>
<dbReference type="InterPro" id="IPR051676">
    <property type="entry name" value="UPF0053_domain"/>
</dbReference>
<dbReference type="Pfam" id="PF00571">
    <property type="entry name" value="CBS"/>
    <property type="match status" value="1"/>
</dbReference>
<feature type="transmembrane region" description="Helical" evidence="10">
    <location>
        <begin position="152"/>
        <end position="174"/>
    </location>
</feature>
<evidence type="ECO:0000256" key="5">
    <source>
        <dbReference type="ARBA" id="ARBA00022989"/>
    </source>
</evidence>
<evidence type="ECO:0000259" key="12">
    <source>
        <dbReference type="PROSITE" id="PS51846"/>
    </source>
</evidence>
<gene>
    <name evidence="13" type="ORF">IAA96_01570</name>
</gene>
<dbReference type="GO" id="GO:0005886">
    <property type="term" value="C:plasma membrane"/>
    <property type="evidence" value="ECO:0007669"/>
    <property type="project" value="UniProtKB-SubCell"/>
</dbReference>
<feature type="transmembrane region" description="Helical" evidence="10">
    <location>
        <begin position="72"/>
        <end position="94"/>
    </location>
</feature>
<dbReference type="Proteomes" id="UP000823616">
    <property type="component" value="Unassembled WGS sequence"/>
</dbReference>
<evidence type="ECO:0000256" key="4">
    <source>
        <dbReference type="ARBA" id="ARBA00022737"/>
    </source>
</evidence>
<comment type="caution">
    <text evidence="13">The sequence shown here is derived from an EMBL/GenBank/DDBJ whole genome shotgun (WGS) entry which is preliminary data.</text>
</comment>
<evidence type="ECO:0000256" key="9">
    <source>
        <dbReference type="PROSITE-ProRule" id="PRU01193"/>
    </source>
</evidence>
<dbReference type="InterPro" id="IPR016169">
    <property type="entry name" value="FAD-bd_PCMH_sub2"/>
</dbReference>
<reference evidence="13" key="2">
    <citation type="journal article" date="2021" name="PeerJ">
        <title>Extensive microbial diversity within the chicken gut microbiome revealed by metagenomics and culture.</title>
        <authorList>
            <person name="Gilroy R."/>
            <person name="Ravi A."/>
            <person name="Getino M."/>
            <person name="Pursley I."/>
            <person name="Horton D.L."/>
            <person name="Alikhan N.F."/>
            <person name="Baker D."/>
            <person name="Gharbi K."/>
            <person name="Hall N."/>
            <person name="Watson M."/>
            <person name="Adriaenssens E.M."/>
            <person name="Foster-Nyarko E."/>
            <person name="Jarju S."/>
            <person name="Secka A."/>
            <person name="Antonio M."/>
            <person name="Oren A."/>
            <person name="Chaudhuri R.R."/>
            <person name="La Ragione R."/>
            <person name="Hildebrand F."/>
            <person name="Pallen M.J."/>
        </authorList>
    </citation>
    <scope>NUCLEOTIDE SEQUENCE</scope>
    <source>
        <strain evidence="13">B3-4054</strain>
    </source>
</reference>
<feature type="transmembrane region" description="Helical" evidence="10">
    <location>
        <begin position="120"/>
        <end position="140"/>
    </location>
</feature>
<keyword evidence="6 8" id="KW-0129">CBS domain</keyword>
<evidence type="ECO:0000256" key="1">
    <source>
        <dbReference type="ARBA" id="ARBA00004651"/>
    </source>
</evidence>
<dbReference type="InterPro" id="IPR036318">
    <property type="entry name" value="FAD-bd_PCMH-like_sf"/>
</dbReference>
<dbReference type="PANTHER" id="PTHR43099">
    <property type="entry name" value="UPF0053 PROTEIN YRKA"/>
    <property type="match status" value="1"/>
</dbReference>
<organism evidence="13 14">
    <name type="scientific">Candidatus Avitreponema avistercoris</name>
    <dbReference type="NCBI Taxonomy" id="2840705"/>
    <lineage>
        <taxon>Bacteria</taxon>
        <taxon>Pseudomonadati</taxon>
        <taxon>Spirochaetota</taxon>
        <taxon>Spirochaetia</taxon>
        <taxon>Spirochaetales</taxon>
        <taxon>Candidatus Avitreponema</taxon>
    </lineage>
</organism>
<evidence type="ECO:0000256" key="6">
    <source>
        <dbReference type="ARBA" id="ARBA00023122"/>
    </source>
</evidence>
<dbReference type="AlphaFoldDB" id="A0A9D9HFR2"/>
<sequence length="461" mass="50845">MLILETAVFCLGVFLEDVLWSLILQLILILLNAVFACAEIAVVSVNEAKISQMAEKGNRKASRLQKLIKDPARFLSTIQIAITLSGFLGSAFAADNFSVYIASWITGFGFPVEYETVRTISIVLITLILSYVTLIFGELVPKRIAMKKAEALAFLLSGLITFISKLFAPVVWLLTVSTNTVLRLFGFDPEEDDGSVSEEEIRLMVDEGSRKGVIDAAEKEMIQNIFEFDDLQVGEFATHRQDVVFLLLGDGMEEWNALILKSGHENYPVCENTADSVIGVLSASAYFRLEDKSRENVMAHAVKPAWFIPETLKADVVFKKMKEAHRYFAVVLDEYGGMTGVVTVNDLLEQLVGDFTALDADEKDAGEDIAPAPDGSGSWQIRGGASLDDVSEQLGVELPLDEYDTFGGYVLGEYGSIPDDGSVFTVETPVLRVRVTEIKDRRVLRTVVWKRDVQPVSGAEN</sequence>
<proteinExistence type="predicted"/>
<feature type="transmembrane region" description="Helical" evidence="10">
    <location>
        <begin position="20"/>
        <end position="43"/>
    </location>
</feature>
<keyword evidence="5 9" id="KW-1133">Transmembrane helix</keyword>
<dbReference type="EMBL" id="JADIMS010000029">
    <property type="protein sequence ID" value="MBO8449776.1"/>
    <property type="molecule type" value="Genomic_DNA"/>
</dbReference>
<evidence type="ECO:0000256" key="3">
    <source>
        <dbReference type="ARBA" id="ARBA00022692"/>
    </source>
</evidence>
<feature type="domain" description="CBS" evidence="11">
    <location>
        <begin position="298"/>
        <end position="358"/>
    </location>
</feature>
<evidence type="ECO:0000259" key="11">
    <source>
        <dbReference type="PROSITE" id="PS51371"/>
    </source>
</evidence>
<evidence type="ECO:0000313" key="14">
    <source>
        <dbReference type="Proteomes" id="UP000823616"/>
    </source>
</evidence>
<evidence type="ECO:0000256" key="7">
    <source>
        <dbReference type="ARBA" id="ARBA00023136"/>
    </source>
</evidence>
<dbReference type="Gene3D" id="3.90.1280.20">
    <property type="match status" value="1"/>
</dbReference>
<keyword evidence="4" id="KW-0677">Repeat</keyword>
<dbReference type="Gene3D" id="3.10.580.10">
    <property type="entry name" value="CBS-domain"/>
    <property type="match status" value="1"/>
</dbReference>
<reference evidence="13" key="1">
    <citation type="submission" date="2020-10" db="EMBL/GenBank/DDBJ databases">
        <authorList>
            <person name="Gilroy R."/>
        </authorList>
    </citation>
    <scope>NUCLEOTIDE SEQUENCE</scope>
    <source>
        <strain evidence="13">B3-4054</strain>
    </source>
</reference>
<comment type="subcellular location">
    <subcellularLocation>
        <location evidence="1">Cell membrane</location>
        <topology evidence="1">Multi-pass membrane protein</topology>
    </subcellularLocation>
</comment>
<dbReference type="InterPro" id="IPR002550">
    <property type="entry name" value="CNNM"/>
</dbReference>
<evidence type="ECO:0000256" key="8">
    <source>
        <dbReference type="PROSITE-ProRule" id="PRU00703"/>
    </source>
</evidence>
<dbReference type="GO" id="GO:0050660">
    <property type="term" value="F:flavin adenine dinucleotide binding"/>
    <property type="evidence" value="ECO:0007669"/>
    <property type="project" value="InterPro"/>
</dbReference>
<protein>
    <submittedName>
        <fullName evidence="13">HlyC/CorC family transporter</fullName>
    </submittedName>
</protein>
<dbReference type="InterPro" id="IPR046342">
    <property type="entry name" value="CBS_dom_sf"/>
</dbReference>
<dbReference type="PROSITE" id="PS51371">
    <property type="entry name" value="CBS"/>
    <property type="match status" value="1"/>
</dbReference>